<dbReference type="InterPro" id="IPR051311">
    <property type="entry name" value="DedA_domain"/>
</dbReference>
<keyword evidence="4" id="KW-1185">Reference proteome</keyword>
<feature type="transmembrane region" description="Helical" evidence="1">
    <location>
        <begin position="124"/>
        <end position="144"/>
    </location>
</feature>
<dbReference type="PANTHER" id="PTHR42709:SF4">
    <property type="entry name" value="INNER MEMBRANE PROTEIN YQAA"/>
    <property type="match status" value="1"/>
</dbReference>
<dbReference type="EMBL" id="FOVP01000009">
    <property type="protein sequence ID" value="SFN82271.1"/>
    <property type="molecule type" value="Genomic_DNA"/>
</dbReference>
<dbReference type="Pfam" id="PF09335">
    <property type="entry name" value="VTT_dom"/>
    <property type="match status" value="1"/>
</dbReference>
<feature type="transmembrane region" description="Helical" evidence="1">
    <location>
        <begin position="45"/>
        <end position="70"/>
    </location>
</feature>
<keyword evidence="1" id="KW-0472">Membrane</keyword>
<dbReference type="OrthoDB" id="9814483at2"/>
<sequence length="150" mass="16284">MMGADLGVFAQLGGLFLAALGAATVFPFQSEFVFVGLQLGGTAPLMWLIIVASIGNTLGAVVNYVLGIWIETFRNRRWFPVSTGQMARAEGWYARWGVWTLLLSWAPFGDAFTVIAGVMRAPPWLFLVLVTVAKTGRYIVLAWLTAQAAA</sequence>
<proteinExistence type="predicted"/>
<feature type="transmembrane region" description="Helical" evidence="1">
    <location>
        <begin position="96"/>
        <end position="118"/>
    </location>
</feature>
<evidence type="ECO:0000313" key="4">
    <source>
        <dbReference type="Proteomes" id="UP000198599"/>
    </source>
</evidence>
<evidence type="ECO:0000259" key="2">
    <source>
        <dbReference type="Pfam" id="PF09335"/>
    </source>
</evidence>
<dbReference type="InterPro" id="IPR032816">
    <property type="entry name" value="VTT_dom"/>
</dbReference>
<organism evidence="3 4">
    <name type="scientific">Roseovarius lutimaris</name>
    <dbReference type="NCBI Taxonomy" id="1005928"/>
    <lineage>
        <taxon>Bacteria</taxon>
        <taxon>Pseudomonadati</taxon>
        <taxon>Pseudomonadota</taxon>
        <taxon>Alphaproteobacteria</taxon>
        <taxon>Rhodobacterales</taxon>
        <taxon>Roseobacteraceae</taxon>
        <taxon>Roseovarius</taxon>
    </lineage>
</organism>
<keyword evidence="1" id="KW-1133">Transmembrane helix</keyword>
<evidence type="ECO:0000313" key="3">
    <source>
        <dbReference type="EMBL" id="SFN82271.1"/>
    </source>
</evidence>
<dbReference type="PANTHER" id="PTHR42709">
    <property type="entry name" value="ALKALINE PHOSPHATASE LIKE PROTEIN"/>
    <property type="match status" value="1"/>
</dbReference>
<reference evidence="4" key="1">
    <citation type="submission" date="2016-10" db="EMBL/GenBank/DDBJ databases">
        <authorList>
            <person name="Varghese N."/>
            <person name="Submissions S."/>
        </authorList>
    </citation>
    <scope>NUCLEOTIDE SEQUENCE [LARGE SCALE GENOMIC DNA]</scope>
    <source>
        <strain evidence="4">DSM 28463</strain>
    </source>
</reference>
<dbReference type="STRING" id="1005928.SAMN04487859_109132"/>
<dbReference type="AlphaFoldDB" id="A0A1I5C6M2"/>
<dbReference type="RefSeq" id="WP_092837727.1">
    <property type="nucleotide sequence ID" value="NZ_FOVP01000009.1"/>
</dbReference>
<name>A0A1I5C6M2_9RHOB</name>
<gene>
    <name evidence="3" type="ORF">SAMN04487859_109132</name>
</gene>
<keyword evidence="1" id="KW-0812">Transmembrane</keyword>
<dbReference type="Proteomes" id="UP000198599">
    <property type="component" value="Unassembled WGS sequence"/>
</dbReference>
<evidence type="ECO:0000256" key="1">
    <source>
        <dbReference type="SAM" id="Phobius"/>
    </source>
</evidence>
<accession>A0A1I5C6M2</accession>
<protein>
    <submittedName>
        <fullName evidence="3">Membrane protein YqaA, SNARE-associated domain</fullName>
    </submittedName>
</protein>
<feature type="domain" description="VTT" evidence="2">
    <location>
        <begin position="38"/>
        <end position="144"/>
    </location>
</feature>